<evidence type="ECO:0000313" key="3">
    <source>
        <dbReference type="Proteomes" id="UP000293823"/>
    </source>
</evidence>
<evidence type="ECO:0000259" key="1">
    <source>
        <dbReference type="Pfam" id="PF06985"/>
    </source>
</evidence>
<evidence type="ECO:0000313" key="2">
    <source>
        <dbReference type="EMBL" id="RYO39756.1"/>
    </source>
</evidence>
<organism evidence="2 3">
    <name type="scientific">Alternaria arborescens</name>
    <dbReference type="NCBI Taxonomy" id="156630"/>
    <lineage>
        <taxon>Eukaryota</taxon>
        <taxon>Fungi</taxon>
        <taxon>Dikarya</taxon>
        <taxon>Ascomycota</taxon>
        <taxon>Pezizomycotina</taxon>
        <taxon>Dothideomycetes</taxon>
        <taxon>Pleosporomycetidae</taxon>
        <taxon>Pleosporales</taxon>
        <taxon>Pleosporineae</taxon>
        <taxon>Pleosporaceae</taxon>
        <taxon>Alternaria</taxon>
        <taxon>Alternaria sect. Alternaria</taxon>
    </lineage>
</organism>
<comment type="caution">
    <text evidence="2">The sequence shown here is derived from an EMBL/GenBank/DDBJ whole genome shotgun (WGS) entry which is preliminary data.</text>
</comment>
<reference evidence="3" key="1">
    <citation type="journal article" date="2019" name="bioRxiv">
        <title>Genomics, evolutionary history and diagnostics of the Alternaria alternata species group including apple and Asian pear pathotypes.</title>
        <authorList>
            <person name="Armitage A.D."/>
            <person name="Cockerton H.M."/>
            <person name="Sreenivasaprasad S."/>
            <person name="Woodhall J.W."/>
            <person name="Lane C.R."/>
            <person name="Harrison R.J."/>
            <person name="Clarkson J.P."/>
        </authorList>
    </citation>
    <scope>NUCLEOTIDE SEQUENCE [LARGE SCALE GENOMIC DNA]</scope>
    <source>
        <strain evidence="3">RGR 97.0016</strain>
    </source>
</reference>
<dbReference type="PANTHER" id="PTHR24148:SF64">
    <property type="entry name" value="HETEROKARYON INCOMPATIBILITY DOMAIN-CONTAINING PROTEIN"/>
    <property type="match status" value="1"/>
</dbReference>
<dbReference type="Proteomes" id="UP000293823">
    <property type="component" value="Unassembled WGS sequence"/>
</dbReference>
<gene>
    <name evidence="2" type="ORF">AA0113_g11181</name>
</gene>
<dbReference type="AlphaFoldDB" id="A0A4Q4QF81"/>
<dbReference type="Pfam" id="PF06985">
    <property type="entry name" value="HET"/>
    <property type="match status" value="1"/>
</dbReference>
<dbReference type="InterPro" id="IPR010730">
    <property type="entry name" value="HET"/>
</dbReference>
<proteinExistence type="predicted"/>
<dbReference type="EMBL" id="PEJP01000064">
    <property type="protein sequence ID" value="RYO39756.1"/>
    <property type="molecule type" value="Genomic_DNA"/>
</dbReference>
<protein>
    <recommendedName>
        <fullName evidence="1">Heterokaryon incompatibility domain-containing protein</fullName>
    </recommendedName>
</protein>
<keyword evidence="3" id="KW-1185">Reference proteome</keyword>
<sequence>MDQHTTDYEYQPLRKGERYIEKNDGSFPPKDASPNDVFLTASLENYHMVTTGDIRILKLDSGSFNDPLSCRLDVHSLESYPKYDALSYRWGNPSPEGRILLDDVPFPVTISLENALRHVRLRDDVRYIWADAVCINQQDKEERGNQIHLMKEIYSRSNTVRVWIDIELSLEDPVVRRLFTLRLQDTADQLGEDPEFWRLLLPLLQNEYWDRLWIQQELVFAPKLVFHCRGVTIPGNCLMALQLQISRKLAGGRDAFDTDDPWSLFRPLESTIKAPSRNLACWRAMMKNKVPVDPLTLQPDLTLLKPKAEWKLDPRKMSSHLSTSPIYLLGMLRQSQALKITKAEDRVRAVLNLVIDYDDDGSEADCERTVTEWYLRIAQLLPFKCNSLLFLAMAKTSTNSNDDIQGLPSWAPNWSSPANAEYFLGAFHAAGDLPMYGTPFQGDIEHDILHVRGFKYATVDQMLSTTDNALSPLSNMLSLFISTIKSTVYHYRDVQKLGNILTGPAMAELRIPRDYFSEMEAVIYTGVLLGHSLLNPHLRIVDLLPRGTKVFDHSETKNRAACLVLRRFLNFCPSCLRCLCLGGESDLVQELRGTTERFRQFIQLVHKTLSSGCLASIISSKVTTNTTPATTFAITEGRALVRSGDEVWILFGCATPMVLRRTGRYNVPYFLVASPAYVSDVMNGEAMDGVETPDDNFGGWSRVLETKKLGPAPAKPYVSGRSKWKVRVIRLR</sequence>
<dbReference type="PANTHER" id="PTHR24148">
    <property type="entry name" value="ANKYRIN REPEAT DOMAIN-CONTAINING PROTEIN 39 HOMOLOG-RELATED"/>
    <property type="match status" value="1"/>
</dbReference>
<feature type="domain" description="Heterokaryon incompatibility" evidence="1">
    <location>
        <begin position="83"/>
        <end position="217"/>
    </location>
</feature>
<accession>A0A4Q4QF81</accession>
<dbReference type="InterPro" id="IPR052895">
    <property type="entry name" value="HetReg/Transcr_Mod"/>
</dbReference>
<dbReference type="OrthoDB" id="2157530at2759"/>
<name>A0A4Q4QF81_9PLEO</name>